<dbReference type="Pfam" id="PF00169">
    <property type="entry name" value="PH"/>
    <property type="match status" value="1"/>
</dbReference>
<dbReference type="Gene3D" id="2.30.29.30">
    <property type="entry name" value="Pleckstrin-homology domain (PH domain)/Phosphotyrosine-binding domain (PTB)"/>
    <property type="match status" value="1"/>
</dbReference>
<accession>A0A7S4KKL9</accession>
<dbReference type="PROSITE" id="PS50186">
    <property type="entry name" value="DEP"/>
    <property type="match status" value="2"/>
</dbReference>
<feature type="domain" description="PH" evidence="2">
    <location>
        <begin position="226"/>
        <end position="335"/>
    </location>
</feature>
<evidence type="ECO:0008006" key="5">
    <source>
        <dbReference type="Google" id="ProtNLM"/>
    </source>
</evidence>
<feature type="domain" description="DEP" evidence="3">
    <location>
        <begin position="152"/>
        <end position="225"/>
    </location>
</feature>
<dbReference type="SMART" id="SM00233">
    <property type="entry name" value="PH"/>
    <property type="match status" value="1"/>
</dbReference>
<proteinExistence type="predicted"/>
<name>A0A7S4KKL9_9EUKA</name>
<dbReference type="SUPFAM" id="SSF50729">
    <property type="entry name" value="PH domain-like"/>
    <property type="match status" value="1"/>
</dbReference>
<dbReference type="CDD" id="cd00821">
    <property type="entry name" value="PH"/>
    <property type="match status" value="1"/>
</dbReference>
<evidence type="ECO:0000256" key="1">
    <source>
        <dbReference type="SAM" id="MobiDB-lite"/>
    </source>
</evidence>
<dbReference type="PANTHER" id="PTHR16206">
    <property type="entry name" value="DEP DOMAIN-CONTAINING"/>
    <property type="match status" value="1"/>
</dbReference>
<evidence type="ECO:0000259" key="2">
    <source>
        <dbReference type="PROSITE" id="PS50003"/>
    </source>
</evidence>
<dbReference type="Pfam" id="PF00610">
    <property type="entry name" value="DEP"/>
    <property type="match status" value="2"/>
</dbReference>
<evidence type="ECO:0000313" key="4">
    <source>
        <dbReference type="EMBL" id="CAE2298070.1"/>
    </source>
</evidence>
<sequence>MNMKSVIPFLSPHQITDLIHKMKLPIVGLPVGDRIHNSRKYHYCFLASEGVDWMLKHSGIPLMHSRLNAIAIYQLLMEKDELYHVANRCPYFIDGHHFYAFSIQLSKGRRMTNEQLAETVVKMKGGWKGDGGEDDYLLGGMGQSSSFPSSSFEKGFNIGNHRYLLTTYPNTFVGSEACEWMIKKLKVSEPDAVKLGQVLLSRGIIVGATGKYSFRNNSSLYSFQNRGICCGNISASPRSPQGTYPADSWRPMWCVLVEKQLQCFPSSSDPHPLYVLDLYVASINEGHKNPLFAHSDRAKGFFFFEVQTEEQTLGFQTKSQSELNHWLSLLQNIATSSFSENEFLLQAEAKITSWTYKHSSQHSITHQKALKKKENDVHNSYSIN</sequence>
<dbReference type="InterPro" id="IPR036388">
    <property type="entry name" value="WH-like_DNA-bd_sf"/>
</dbReference>
<dbReference type="PANTHER" id="PTHR16206:SF4">
    <property type="entry name" value="PROTEIN LET-99"/>
    <property type="match status" value="1"/>
</dbReference>
<dbReference type="GO" id="GO:0035556">
    <property type="term" value="P:intracellular signal transduction"/>
    <property type="evidence" value="ECO:0007669"/>
    <property type="project" value="InterPro"/>
</dbReference>
<dbReference type="SMART" id="SM00049">
    <property type="entry name" value="DEP"/>
    <property type="match status" value="2"/>
</dbReference>
<dbReference type="Gene3D" id="1.10.10.10">
    <property type="entry name" value="Winged helix-like DNA-binding domain superfamily/Winged helix DNA-binding domain"/>
    <property type="match status" value="2"/>
</dbReference>
<feature type="domain" description="DEP" evidence="3">
    <location>
        <begin position="25"/>
        <end position="103"/>
    </location>
</feature>
<protein>
    <recommendedName>
        <fullName evidence="5">PH domain-containing protein</fullName>
    </recommendedName>
</protein>
<organism evidence="4">
    <name type="scientific">Paramoeba aestuarina</name>
    <dbReference type="NCBI Taxonomy" id="180227"/>
    <lineage>
        <taxon>Eukaryota</taxon>
        <taxon>Amoebozoa</taxon>
        <taxon>Discosea</taxon>
        <taxon>Flabellinia</taxon>
        <taxon>Dactylopodida</taxon>
        <taxon>Paramoebidae</taxon>
        <taxon>Paramoeba</taxon>
    </lineage>
</organism>
<reference evidence="4" key="1">
    <citation type="submission" date="2021-01" db="EMBL/GenBank/DDBJ databases">
        <authorList>
            <person name="Corre E."/>
            <person name="Pelletier E."/>
            <person name="Niang G."/>
            <person name="Scheremetjew M."/>
            <person name="Finn R."/>
            <person name="Kale V."/>
            <person name="Holt S."/>
            <person name="Cochrane G."/>
            <person name="Meng A."/>
            <person name="Brown T."/>
            <person name="Cohen L."/>
        </authorList>
    </citation>
    <scope>NUCLEOTIDE SEQUENCE</scope>
    <source>
        <strain evidence="4">SoJaBio B1-5/56/2</strain>
    </source>
</reference>
<dbReference type="InterPro" id="IPR036390">
    <property type="entry name" value="WH_DNA-bd_sf"/>
</dbReference>
<dbReference type="PROSITE" id="PS50003">
    <property type="entry name" value="PH_DOMAIN"/>
    <property type="match status" value="1"/>
</dbReference>
<evidence type="ECO:0000259" key="3">
    <source>
        <dbReference type="PROSITE" id="PS50186"/>
    </source>
</evidence>
<dbReference type="CDD" id="cd04371">
    <property type="entry name" value="DEP"/>
    <property type="match status" value="2"/>
</dbReference>
<dbReference type="InterPro" id="IPR000591">
    <property type="entry name" value="DEP_dom"/>
</dbReference>
<dbReference type="AlphaFoldDB" id="A0A7S4KKL9"/>
<dbReference type="EMBL" id="HBKR01012037">
    <property type="protein sequence ID" value="CAE2298070.1"/>
    <property type="molecule type" value="Transcribed_RNA"/>
</dbReference>
<dbReference type="InterPro" id="IPR001849">
    <property type="entry name" value="PH_domain"/>
</dbReference>
<dbReference type="InterPro" id="IPR011993">
    <property type="entry name" value="PH-like_dom_sf"/>
</dbReference>
<gene>
    <name evidence="4" type="ORF">NAES01612_LOCUS7999</name>
</gene>
<dbReference type="SUPFAM" id="SSF46785">
    <property type="entry name" value="Winged helix' DNA-binding domain"/>
    <property type="match status" value="2"/>
</dbReference>
<feature type="region of interest" description="Disordered" evidence="1">
    <location>
        <begin position="365"/>
        <end position="384"/>
    </location>
</feature>